<dbReference type="EMBL" id="JABXXO010000011">
    <property type="protein sequence ID" value="KAF7763670.1"/>
    <property type="molecule type" value="Genomic_DNA"/>
</dbReference>
<dbReference type="Proteomes" id="UP000629468">
    <property type="component" value="Unassembled WGS sequence"/>
</dbReference>
<accession>A0A8H7C5T7</accession>
<proteinExistence type="predicted"/>
<comment type="caution">
    <text evidence="2">The sequence shown here is derived from an EMBL/GenBank/DDBJ whole genome shotgun (WGS) entry which is preliminary data.</text>
</comment>
<evidence type="ECO:0000313" key="3">
    <source>
        <dbReference type="Proteomes" id="UP000629468"/>
    </source>
</evidence>
<sequence length="131" mass="14003">MFTNIYFVAIVLLTTLTGVSHGAPLNVYAPPLITPAEGAVWIIGTNQTVTWDTSRPPTQITQRNSRLILSKGGRLDVDHPLAKDFDIMDGQHTVTVPILPVGDDYQLILFGDSGNAGPTFSIQAAPSQSSA</sequence>
<evidence type="ECO:0000313" key="2">
    <source>
        <dbReference type="EMBL" id="KAF7763670.1"/>
    </source>
</evidence>
<reference evidence="2 3" key="1">
    <citation type="journal article" name="Sci. Rep.">
        <title>Telomere-to-telomere assembled and centromere annotated genomes of the two main subspecies of the button mushroom Agaricus bisporus reveal especially polymorphic chromosome ends.</title>
        <authorList>
            <person name="Sonnenberg A.S.M."/>
            <person name="Sedaghat-Telgerd N."/>
            <person name="Lavrijssen B."/>
            <person name="Ohm R.A."/>
            <person name="Hendrickx P.M."/>
            <person name="Scholtmeijer K."/>
            <person name="Baars J.J.P."/>
            <person name="van Peer A."/>
        </authorList>
    </citation>
    <scope>NUCLEOTIDE SEQUENCE [LARGE SCALE GENOMIC DNA]</scope>
    <source>
        <strain evidence="2 3">H119_p4</strain>
    </source>
</reference>
<protein>
    <submittedName>
        <fullName evidence="2">Uncharacterized protein</fullName>
    </submittedName>
</protein>
<gene>
    <name evidence="2" type="ORF">Agabi119p4_8207</name>
</gene>
<keyword evidence="1" id="KW-0732">Signal</keyword>
<dbReference type="AlphaFoldDB" id="A0A8H7C5T7"/>
<feature type="signal peptide" evidence="1">
    <location>
        <begin position="1"/>
        <end position="22"/>
    </location>
</feature>
<feature type="chain" id="PRO_5034605013" evidence="1">
    <location>
        <begin position="23"/>
        <end position="131"/>
    </location>
</feature>
<name>A0A8H7C5T7_AGABI</name>
<evidence type="ECO:0000256" key="1">
    <source>
        <dbReference type="SAM" id="SignalP"/>
    </source>
</evidence>
<organism evidence="2 3">
    <name type="scientific">Agaricus bisporus var. burnettii</name>
    <dbReference type="NCBI Taxonomy" id="192524"/>
    <lineage>
        <taxon>Eukaryota</taxon>
        <taxon>Fungi</taxon>
        <taxon>Dikarya</taxon>
        <taxon>Basidiomycota</taxon>
        <taxon>Agaricomycotina</taxon>
        <taxon>Agaricomycetes</taxon>
        <taxon>Agaricomycetidae</taxon>
        <taxon>Agaricales</taxon>
        <taxon>Agaricineae</taxon>
        <taxon>Agaricaceae</taxon>
        <taxon>Agaricus</taxon>
    </lineage>
</organism>